<proteinExistence type="predicted"/>
<feature type="domain" description="K Homology" evidence="8">
    <location>
        <begin position="354"/>
        <end position="419"/>
    </location>
</feature>
<feature type="domain" description="K Homology" evidence="8">
    <location>
        <begin position="1113"/>
        <end position="1181"/>
    </location>
</feature>
<dbReference type="Proteomes" id="UP001166674">
    <property type="component" value="Unassembled WGS sequence"/>
</dbReference>
<dbReference type="PROSITE" id="PS50084">
    <property type="entry name" value="KH_TYPE_1"/>
    <property type="match status" value="11"/>
</dbReference>
<dbReference type="CDD" id="cd22417">
    <property type="entry name" value="KH-I_Vigilin_rpt14"/>
    <property type="match status" value="1"/>
</dbReference>
<dbReference type="InterPro" id="IPR036612">
    <property type="entry name" value="KH_dom_type_1_sf"/>
</dbReference>
<dbReference type="Pfam" id="PF24668">
    <property type="entry name" value="KH_Vigilin"/>
    <property type="match status" value="1"/>
</dbReference>
<dbReference type="CDD" id="cd22411">
    <property type="entry name" value="KH-I_Vigilin_rpt8"/>
    <property type="match status" value="1"/>
</dbReference>
<feature type="domain" description="K Homology" evidence="8">
    <location>
        <begin position="496"/>
        <end position="565"/>
    </location>
</feature>
<feature type="domain" description="K Homology" evidence="8">
    <location>
        <begin position="642"/>
        <end position="711"/>
    </location>
</feature>
<feature type="domain" description="K Homology" evidence="8">
    <location>
        <begin position="716"/>
        <end position="785"/>
    </location>
</feature>
<dbReference type="SMART" id="SM00322">
    <property type="entry name" value="KH"/>
    <property type="match status" value="12"/>
</dbReference>
<dbReference type="Gene3D" id="3.30.1370.10">
    <property type="entry name" value="K Homology domain, type 1"/>
    <property type="match status" value="11"/>
</dbReference>
<feature type="domain" description="K Homology" evidence="8">
    <location>
        <begin position="1039"/>
        <end position="1109"/>
    </location>
</feature>
<dbReference type="InterPro" id="IPR004087">
    <property type="entry name" value="KH_dom"/>
</dbReference>
<dbReference type="CDD" id="cd22415">
    <property type="entry name" value="KH-I_Vigilin_rpt12"/>
    <property type="match status" value="1"/>
</dbReference>
<comment type="subcellular location">
    <subcellularLocation>
        <location evidence="1">Cytoplasm</location>
    </subcellularLocation>
</comment>
<sequence>MTSKENLNVQQSRYIPKENLITLNSDEELGILTYTDNFTQHSQKINWLENPQKPGEYSSNNIQYAETSVITQAFYVPLEEEKCLTHFDEGRQAKFYLDIMERTGANLELTFVKDHGLYITVSGNPETVMKAQKEIFACFQENVLTTMPISKEQHCFVTSKTRDKLQDLEQKAAMNTDFLCPHTQNNWINNGGTHQVTQKSPYKVFLTPAEKDKCVTETLHAKKTFHPLFAGPYSKTTDSTIQETEAYIHIPPSSANEIEIVFNRRKSQVDQAESCVRENFENTKMKTTIDMEMKSQHNCTIGPKHNSMQEILERTGVSIEILPSDSSTSDSVTHQGEPESTAGAFIEAYWKAKGYIVSSISAPSWLHRFIIGKKGQNISKVTQNMPRVHIEFTGEDKIILKGPVDDVNYAQKEIENMLKDLINRMDYEEIRIDYKFHKYLIEKNGVIINRIKEKNKVSVLILPENEKNILIRIEGEHLRVQQAKKELTDLAANFKNEHRKDLIIEQRFHHTIIGKKGERIHDIRKKFPEVMINFPHSSEKSDIVQLIGPKHELEKCTEYLENVVTDIIENSYSITIPIFKKLHKSIIGKGGINIKKICAASNTKINFPSASSNSENIVICGKPENCEIARNWILSIQKDIANISEVEIFIPSNLHKSLIDSKECLISSIMEECGKIHIHFPRNNLGLQKVIIRGPAESVEKAKEKLLQLAEEKQTKSYSTALHVKPQYHQFLLSKNGGNVSKICAETGVRVIFPTFEDKDQELLTLTGKEEAVNEAQKELEALVEDLDNVVEDNMLIHPKYHHHFIMRRGQVLRDMTEEYGGVIINFSCSGKQSNKVTIKGAKPCVEAAKKHILEIIGDLDAQVTTECVIPQKFHRFVMGPMCSRIRQIARDYNVQIKFPDKERPETNIDPAVEENVDEMGRNSTKEPASISPRKRDTIFISGRKEKCEAAMEALKSLIPITAEVHVPAGLHRYIVGQKGSGIRKLIDEFEVNIQVSEPGLESDVISIRGLATNVEQAKARLQERVKALQTEIEDRALRNFKLIFTLDPKYHSKIIGRKGLVVAHICLEYDVTIHFPVKESNEIQDQIIITGYKNNTLAARDEIMRIVQKIERTVTKQIPLNCRVHGHIIGFRGKVIHKIMNQFQVDIHFPPKGSSNSNVTVTGQPDNVKKTIDHLLNLEEHYLSTIINHEYQQDHIRSVCLYNASMAPSRSFAIKDVPCTTKNIQNPPDMNNSEDFPILNHRMSPKTYPWRQ</sequence>
<evidence type="ECO:0000313" key="9">
    <source>
        <dbReference type="EMBL" id="MBZ3887180.1"/>
    </source>
</evidence>
<evidence type="ECO:0000256" key="6">
    <source>
        <dbReference type="PROSITE-ProRule" id="PRU00117"/>
    </source>
</evidence>
<comment type="caution">
    <text evidence="9">The sequence shown here is derived from an EMBL/GenBank/DDBJ whole genome shotgun (WGS) entry which is preliminary data.</text>
</comment>
<evidence type="ECO:0000313" key="10">
    <source>
        <dbReference type="Proteomes" id="UP001166674"/>
    </source>
</evidence>
<evidence type="ECO:0000256" key="3">
    <source>
        <dbReference type="ARBA" id="ARBA00022737"/>
    </source>
</evidence>
<dbReference type="SUPFAM" id="SSF54791">
    <property type="entry name" value="Eukaryotic type KH-domain (KH-domain type I)"/>
    <property type="match status" value="12"/>
</dbReference>
<feature type="domain" description="K Homology" evidence="8">
    <location>
        <begin position="213"/>
        <end position="281"/>
    </location>
</feature>
<feature type="coiled-coil region" evidence="7">
    <location>
        <begin position="766"/>
        <end position="793"/>
    </location>
</feature>
<keyword evidence="10" id="KW-1185">Reference proteome</keyword>
<name>A0AA41NB47_SCICA</name>
<feature type="domain" description="K Homology" evidence="8">
    <location>
        <begin position="961"/>
        <end position="1027"/>
    </location>
</feature>
<dbReference type="Pfam" id="PF00013">
    <property type="entry name" value="KH_1"/>
    <property type="match status" value="11"/>
</dbReference>
<dbReference type="PANTHER" id="PTHR10627:SF34">
    <property type="entry name" value="VIGILIN"/>
    <property type="match status" value="1"/>
</dbReference>
<accession>A0AA41NB47</accession>
<evidence type="ECO:0000256" key="4">
    <source>
        <dbReference type="ARBA" id="ARBA00022884"/>
    </source>
</evidence>
<evidence type="ECO:0000256" key="5">
    <source>
        <dbReference type="ARBA" id="ARBA00039270"/>
    </source>
</evidence>
<organism evidence="9 10">
    <name type="scientific">Sciurus carolinensis</name>
    <name type="common">Eastern gray squirrel</name>
    <dbReference type="NCBI Taxonomy" id="30640"/>
    <lineage>
        <taxon>Eukaryota</taxon>
        <taxon>Metazoa</taxon>
        <taxon>Chordata</taxon>
        <taxon>Craniata</taxon>
        <taxon>Vertebrata</taxon>
        <taxon>Euteleostomi</taxon>
        <taxon>Mammalia</taxon>
        <taxon>Eutheria</taxon>
        <taxon>Euarchontoglires</taxon>
        <taxon>Glires</taxon>
        <taxon>Rodentia</taxon>
        <taxon>Sciuromorpha</taxon>
        <taxon>Sciuridae</taxon>
        <taxon>Sciurinae</taxon>
        <taxon>Sciurini</taxon>
        <taxon>Sciurus</taxon>
    </lineage>
</organism>
<protein>
    <recommendedName>
        <fullName evidence="5">Vigilin</fullName>
    </recommendedName>
</protein>
<feature type="domain" description="K Homology" evidence="8">
    <location>
        <begin position="570"/>
        <end position="638"/>
    </location>
</feature>
<dbReference type="InterPro" id="IPR057778">
    <property type="entry name" value="KH_Vigilin_N"/>
</dbReference>
<evidence type="ECO:0000256" key="2">
    <source>
        <dbReference type="ARBA" id="ARBA00022490"/>
    </source>
</evidence>
<dbReference type="GO" id="GO:0003729">
    <property type="term" value="F:mRNA binding"/>
    <property type="evidence" value="ECO:0007669"/>
    <property type="project" value="TreeGrafter"/>
</dbReference>
<feature type="domain" description="K Homology" evidence="8">
    <location>
        <begin position="424"/>
        <end position="492"/>
    </location>
</feature>
<dbReference type="CDD" id="cd02394">
    <property type="entry name" value="KH-I_Vigilin_rpt6"/>
    <property type="match status" value="1"/>
</dbReference>
<dbReference type="InterPro" id="IPR004088">
    <property type="entry name" value="KH_dom_type_1"/>
</dbReference>
<dbReference type="AlphaFoldDB" id="A0AA41NB47"/>
<dbReference type="GO" id="GO:0005737">
    <property type="term" value="C:cytoplasm"/>
    <property type="evidence" value="ECO:0007669"/>
    <property type="project" value="UniProtKB-SubCell"/>
</dbReference>
<dbReference type="EMBL" id="JAATJV010413999">
    <property type="protein sequence ID" value="MBZ3887180.1"/>
    <property type="molecule type" value="Genomic_DNA"/>
</dbReference>
<keyword evidence="2" id="KW-0963">Cytoplasm</keyword>
<keyword evidence="3" id="KW-0677">Repeat</keyword>
<feature type="domain" description="K Homology" evidence="8">
    <location>
        <begin position="862"/>
        <end position="960"/>
    </location>
</feature>
<dbReference type="CDD" id="cd22416">
    <property type="entry name" value="KH-I_Vigilin_rpt13"/>
    <property type="match status" value="1"/>
</dbReference>
<gene>
    <name evidence="9" type="ORF">SUZIE_191635</name>
</gene>
<keyword evidence="7" id="KW-0175">Coiled coil</keyword>
<feature type="coiled-coil region" evidence="7">
    <location>
        <begin position="1012"/>
        <end position="1039"/>
    </location>
</feature>
<dbReference type="CDD" id="cd22409">
    <property type="entry name" value="KH-I_Vigilin_rpt5"/>
    <property type="match status" value="1"/>
</dbReference>
<reference evidence="9" key="1">
    <citation type="submission" date="2020-03" db="EMBL/GenBank/DDBJ databases">
        <title>Studies in the Genomics of Life Span.</title>
        <authorList>
            <person name="Glass D."/>
        </authorList>
    </citation>
    <scope>NUCLEOTIDE SEQUENCE</scope>
    <source>
        <strain evidence="9">SUZIE</strain>
        <tissue evidence="9">Muscle</tissue>
    </source>
</reference>
<evidence type="ECO:0000259" key="8">
    <source>
        <dbReference type="SMART" id="SM00322"/>
    </source>
</evidence>
<keyword evidence="4 6" id="KW-0694">RNA-binding</keyword>
<evidence type="ECO:0000256" key="7">
    <source>
        <dbReference type="SAM" id="Coils"/>
    </source>
</evidence>
<evidence type="ECO:0000256" key="1">
    <source>
        <dbReference type="ARBA" id="ARBA00004496"/>
    </source>
</evidence>
<dbReference type="PANTHER" id="PTHR10627">
    <property type="entry name" value="SCP160"/>
    <property type="match status" value="1"/>
</dbReference>
<feature type="domain" description="K Homology" evidence="8">
    <location>
        <begin position="789"/>
        <end position="858"/>
    </location>
</feature>